<dbReference type="InterPro" id="IPR010530">
    <property type="entry name" value="B12D"/>
</dbReference>
<keyword evidence="2" id="KW-0812">Transmembrane</keyword>
<protein>
    <recommendedName>
        <fullName evidence="5">NADH-ubiquinone reductase complex 1 MLRQ subunit</fullName>
    </recommendedName>
</protein>
<name>A0A3M7G8C0_HORWE</name>
<evidence type="ECO:0000256" key="2">
    <source>
        <dbReference type="SAM" id="Phobius"/>
    </source>
</evidence>
<proteinExistence type="predicted"/>
<feature type="region of interest" description="Disordered" evidence="1">
    <location>
        <begin position="33"/>
        <end position="54"/>
    </location>
</feature>
<sequence length="180" mass="20283">MVGEQPHGPCRRASDWMAMSWGCRVRSSALLRAGSDDGSSRSKQGHHHQHQQREVIVAIEPARTPLHSDTDEPKMQSTRFLAANMLRAQPSRMTPMLRTQQATRGFRTVGRQMRPMPKEDQSAHTISQRLRQLKRIPPELIPLGVVLAAAVFAAGYSIVRKLFTDSTLRLYRQGPDANKH</sequence>
<evidence type="ECO:0008006" key="5">
    <source>
        <dbReference type="Google" id="ProtNLM"/>
    </source>
</evidence>
<dbReference type="Proteomes" id="UP000269539">
    <property type="component" value="Unassembled WGS sequence"/>
</dbReference>
<dbReference type="AlphaFoldDB" id="A0A3M7G8C0"/>
<dbReference type="EMBL" id="QWIO01000425">
    <property type="protein sequence ID" value="RMY97375.1"/>
    <property type="molecule type" value="Genomic_DNA"/>
</dbReference>
<feature type="transmembrane region" description="Helical" evidence="2">
    <location>
        <begin position="140"/>
        <end position="159"/>
    </location>
</feature>
<evidence type="ECO:0000313" key="4">
    <source>
        <dbReference type="Proteomes" id="UP000269539"/>
    </source>
</evidence>
<dbReference type="Pfam" id="PF06522">
    <property type="entry name" value="B12D"/>
    <property type="match status" value="1"/>
</dbReference>
<keyword evidence="2" id="KW-0472">Membrane</keyword>
<accession>A0A3M7G8C0</accession>
<evidence type="ECO:0000313" key="3">
    <source>
        <dbReference type="EMBL" id="RMY97375.1"/>
    </source>
</evidence>
<comment type="caution">
    <text evidence="3">The sequence shown here is derived from an EMBL/GenBank/DDBJ whole genome shotgun (WGS) entry which is preliminary data.</text>
</comment>
<reference evidence="3 4" key="1">
    <citation type="journal article" date="2018" name="BMC Genomics">
        <title>Genomic evidence for intraspecific hybridization in a clonal and extremely halotolerant yeast.</title>
        <authorList>
            <person name="Gostincar C."/>
            <person name="Stajich J.E."/>
            <person name="Zupancic J."/>
            <person name="Zalar P."/>
            <person name="Gunde-Cimerman N."/>
        </authorList>
    </citation>
    <scope>NUCLEOTIDE SEQUENCE [LARGE SCALE GENOMIC DNA]</scope>
    <source>
        <strain evidence="3 4">EXF-10513</strain>
    </source>
</reference>
<evidence type="ECO:0000256" key="1">
    <source>
        <dbReference type="SAM" id="MobiDB-lite"/>
    </source>
</evidence>
<organism evidence="3 4">
    <name type="scientific">Hortaea werneckii</name>
    <name type="common">Black yeast</name>
    <name type="synonym">Cladosporium werneckii</name>
    <dbReference type="NCBI Taxonomy" id="91943"/>
    <lineage>
        <taxon>Eukaryota</taxon>
        <taxon>Fungi</taxon>
        <taxon>Dikarya</taxon>
        <taxon>Ascomycota</taxon>
        <taxon>Pezizomycotina</taxon>
        <taxon>Dothideomycetes</taxon>
        <taxon>Dothideomycetidae</taxon>
        <taxon>Mycosphaerellales</taxon>
        <taxon>Teratosphaeriaceae</taxon>
        <taxon>Hortaea</taxon>
    </lineage>
</organism>
<keyword evidence="2" id="KW-1133">Transmembrane helix</keyword>
<gene>
    <name evidence="3" type="ORF">D0864_04809</name>
</gene>
<dbReference type="VEuPathDB" id="FungiDB:BTJ68_03675"/>